<protein>
    <submittedName>
        <fullName evidence="1">Uncharacterized protein</fullName>
    </submittedName>
</protein>
<evidence type="ECO:0000313" key="1">
    <source>
        <dbReference type="EMBL" id="KYC73680.1"/>
    </source>
</evidence>
<proteinExistence type="predicted"/>
<dbReference type="RefSeq" id="WP_061574117.1">
    <property type="nucleotide sequence ID" value="NZ_CP091468.1"/>
</dbReference>
<sequence length="91" mass="9878">MSAKIQFTNINLAKDNDGNITGATVPVTVTSQIDSAYFSTSGTYTLTRDELTSTGFDMEKFEKLLSQKTAENLSAMVNDLTADNTAEQETN</sequence>
<dbReference type="PATRIC" id="fig|1398.25.peg.2133"/>
<comment type="caution">
    <text evidence="1">The sequence shown here is derived from an EMBL/GenBank/DDBJ whole genome shotgun (WGS) entry which is preliminary data.</text>
</comment>
<name>A0A150KIW4_HEYCO</name>
<gene>
    <name evidence="1" type="ORF">B4099_0886</name>
</gene>
<dbReference type="EMBL" id="LQYI01000004">
    <property type="protein sequence ID" value="KYC73680.1"/>
    <property type="molecule type" value="Genomic_DNA"/>
</dbReference>
<organism evidence="1 2">
    <name type="scientific">Heyndrickxia coagulans</name>
    <name type="common">Weizmannia coagulans</name>
    <dbReference type="NCBI Taxonomy" id="1398"/>
    <lineage>
        <taxon>Bacteria</taxon>
        <taxon>Bacillati</taxon>
        <taxon>Bacillota</taxon>
        <taxon>Bacilli</taxon>
        <taxon>Bacillales</taxon>
        <taxon>Bacillaceae</taxon>
        <taxon>Heyndrickxia</taxon>
    </lineage>
</organism>
<dbReference type="AlphaFoldDB" id="A0A150KIW4"/>
<accession>A0A150KIW4</accession>
<dbReference type="Proteomes" id="UP000075304">
    <property type="component" value="Unassembled WGS sequence"/>
</dbReference>
<evidence type="ECO:0000313" key="2">
    <source>
        <dbReference type="Proteomes" id="UP000075304"/>
    </source>
</evidence>
<reference evidence="1 2" key="1">
    <citation type="submission" date="2016-01" db="EMBL/GenBank/DDBJ databases">
        <title>Genome Sequences of Twelve Sporeforming Bacillus Species Isolated from Foods.</title>
        <authorList>
            <person name="Berendsen E.M."/>
            <person name="Wells-Bennik M.H."/>
            <person name="Krawcyk A.O."/>
            <person name="De Jong A."/>
            <person name="Holsappel S."/>
            <person name="Eijlander R.T."/>
            <person name="Kuipers O.P."/>
        </authorList>
    </citation>
    <scope>NUCLEOTIDE SEQUENCE [LARGE SCALE GENOMIC DNA]</scope>
    <source>
        <strain evidence="1 2">B4099</strain>
    </source>
</reference>